<dbReference type="AlphaFoldDB" id="A0A229RVE3"/>
<organism evidence="2 3">
    <name type="scientific">Amycolatopsis thailandensis</name>
    <dbReference type="NCBI Taxonomy" id="589330"/>
    <lineage>
        <taxon>Bacteria</taxon>
        <taxon>Bacillati</taxon>
        <taxon>Actinomycetota</taxon>
        <taxon>Actinomycetes</taxon>
        <taxon>Pseudonocardiales</taxon>
        <taxon>Pseudonocardiaceae</taxon>
        <taxon>Amycolatopsis</taxon>
    </lineage>
</organism>
<keyword evidence="1" id="KW-0472">Membrane</keyword>
<name>A0A229RVE3_9PSEU</name>
<sequence length="159" mass="16760">MDALWWGGTIALGTWLAIPSIRVPLPTPLWLGLVVTAGVSGAALGCLARSLFLHRPWLRFSTTTLPVAVAVVLIIIGTPSTPDTWPGVPDSRRACVAGTEYADPAVVAITADTVTITGSQGRRLRFTRTGHPSQTPAHAELLPADLETRLALAAFGCDQ</sequence>
<keyword evidence="1" id="KW-0812">Transmembrane</keyword>
<keyword evidence="1" id="KW-1133">Transmembrane helix</keyword>
<evidence type="ECO:0000256" key="1">
    <source>
        <dbReference type="SAM" id="Phobius"/>
    </source>
</evidence>
<comment type="caution">
    <text evidence="2">The sequence shown here is derived from an EMBL/GenBank/DDBJ whole genome shotgun (WGS) entry which is preliminary data.</text>
</comment>
<evidence type="ECO:0000313" key="2">
    <source>
        <dbReference type="EMBL" id="OXM50324.1"/>
    </source>
</evidence>
<evidence type="ECO:0000313" key="3">
    <source>
        <dbReference type="Proteomes" id="UP000215223"/>
    </source>
</evidence>
<dbReference type="Proteomes" id="UP000215223">
    <property type="component" value="Unassembled WGS sequence"/>
</dbReference>
<accession>A0A229RVE3</accession>
<proteinExistence type="predicted"/>
<gene>
    <name evidence="2" type="ORF">CFP71_28250</name>
</gene>
<feature type="transmembrane region" description="Helical" evidence="1">
    <location>
        <begin position="60"/>
        <end position="78"/>
    </location>
</feature>
<feature type="transmembrane region" description="Helical" evidence="1">
    <location>
        <begin position="29"/>
        <end position="48"/>
    </location>
</feature>
<protein>
    <submittedName>
        <fullName evidence="2">Uncharacterized protein</fullName>
    </submittedName>
</protein>
<reference evidence="2 3" key="1">
    <citation type="submission" date="2017-07" db="EMBL/GenBank/DDBJ databases">
        <title>Amycolatopsis thailandensis Genome sequencing and assembly.</title>
        <authorList>
            <person name="Kaur N."/>
            <person name="Mayilraj S."/>
        </authorList>
    </citation>
    <scope>NUCLEOTIDE SEQUENCE [LARGE SCALE GENOMIC DNA]</scope>
    <source>
        <strain evidence="2 3">JCM 16380</strain>
    </source>
</reference>
<keyword evidence="3" id="KW-1185">Reference proteome</keyword>
<dbReference type="EMBL" id="NMQT01000102">
    <property type="protein sequence ID" value="OXM50324.1"/>
    <property type="molecule type" value="Genomic_DNA"/>
</dbReference>